<evidence type="ECO:0000313" key="2">
    <source>
        <dbReference type="EMBL" id="USW58210.1"/>
    </source>
</evidence>
<name>A0A9Q9B4R0_9PEZI</name>
<gene>
    <name evidence="2" type="ORF">Slin15195_G115290</name>
</gene>
<evidence type="ECO:0000313" key="3">
    <source>
        <dbReference type="Proteomes" id="UP001056384"/>
    </source>
</evidence>
<feature type="signal peptide" evidence="1">
    <location>
        <begin position="1"/>
        <end position="21"/>
    </location>
</feature>
<keyword evidence="1" id="KW-0732">Signal</keyword>
<organism evidence="2 3">
    <name type="scientific">Septoria linicola</name>
    <dbReference type="NCBI Taxonomy" id="215465"/>
    <lineage>
        <taxon>Eukaryota</taxon>
        <taxon>Fungi</taxon>
        <taxon>Dikarya</taxon>
        <taxon>Ascomycota</taxon>
        <taxon>Pezizomycotina</taxon>
        <taxon>Dothideomycetes</taxon>
        <taxon>Dothideomycetidae</taxon>
        <taxon>Mycosphaerellales</taxon>
        <taxon>Mycosphaerellaceae</taxon>
        <taxon>Septoria</taxon>
    </lineage>
</organism>
<dbReference type="AlphaFoldDB" id="A0A9Q9B4R0"/>
<dbReference type="EMBL" id="CP099427">
    <property type="protein sequence ID" value="USW58210.1"/>
    <property type="molecule type" value="Genomic_DNA"/>
</dbReference>
<feature type="chain" id="PRO_5040315568" evidence="1">
    <location>
        <begin position="22"/>
        <end position="336"/>
    </location>
</feature>
<dbReference type="Proteomes" id="UP001056384">
    <property type="component" value="Chromosome 10"/>
</dbReference>
<proteinExistence type="predicted"/>
<protein>
    <submittedName>
        <fullName evidence="2">Uncharacterized protein</fullName>
    </submittedName>
</protein>
<keyword evidence="3" id="KW-1185">Reference proteome</keyword>
<evidence type="ECO:0000256" key="1">
    <source>
        <dbReference type="SAM" id="SignalP"/>
    </source>
</evidence>
<accession>A0A9Q9B4R0</accession>
<reference evidence="2" key="1">
    <citation type="submission" date="2022-06" db="EMBL/GenBank/DDBJ databases">
        <title>Complete genome sequences of two strains of the flax pathogen Septoria linicola.</title>
        <authorList>
            <person name="Lapalu N."/>
            <person name="Simon A."/>
            <person name="Demenou B."/>
            <person name="Paumier D."/>
            <person name="Guillot M.-P."/>
            <person name="Gout L."/>
            <person name="Valade R."/>
        </authorList>
    </citation>
    <scope>NUCLEOTIDE SEQUENCE</scope>
    <source>
        <strain evidence="2">SE15195</strain>
    </source>
</reference>
<sequence>MLLSHTTPVLLLAAVADNVNASPSYQSGNKICFNVKKCDQPATRYCSSYLRIPVKTKTTTICKTTTIVKTSTAIQDPTPATTVTVTEIPTITTCRQPAIPSTPADKNKRNAPPQYKPNCLKSYSGKSLSSACKYLPIKTSTTTVRTTKFVKTITQTTTTTKKAGQQSTVTSTETAAAPVFAVPTAPLNLFALNKNNDDGNGPNQYLRPLQSGAGVRQGVAFDTPQALSPRIRFDGTTLTGVDAPLTDLVAGIGANSLPGTVGVVFDSLDAPEFPQEVATCRITSGPDGTCPVVCTAADFPFSAFLELWSLSSEDSGFNLQLIDIFAVSPLVGDLEV</sequence>